<evidence type="ECO:0008006" key="3">
    <source>
        <dbReference type="Google" id="ProtNLM"/>
    </source>
</evidence>
<dbReference type="AlphaFoldDB" id="A0A0N0E3K2"/>
<dbReference type="PATRIC" id="fig|50340.43.peg.610"/>
<evidence type="ECO:0000313" key="1">
    <source>
        <dbReference type="EMBL" id="KPA90179.1"/>
    </source>
</evidence>
<evidence type="ECO:0000313" key="2">
    <source>
        <dbReference type="Proteomes" id="UP000037931"/>
    </source>
</evidence>
<dbReference type="Pfam" id="PF05988">
    <property type="entry name" value="DUF899"/>
    <property type="match status" value="1"/>
</dbReference>
<dbReference type="InterPro" id="IPR036249">
    <property type="entry name" value="Thioredoxin-like_sf"/>
</dbReference>
<dbReference type="Proteomes" id="UP000037931">
    <property type="component" value="Unassembled WGS sequence"/>
</dbReference>
<protein>
    <recommendedName>
        <fullName evidence="3">DUF899 domain-containing protein</fullName>
    </recommendedName>
</protein>
<comment type="caution">
    <text evidence="1">The sequence shown here is derived from an EMBL/GenBank/DDBJ whole genome shotgun (WGS) entry which is preliminary data.</text>
</comment>
<dbReference type="InterPro" id="IPR010296">
    <property type="entry name" value="DUF899_thioredox"/>
</dbReference>
<dbReference type="Gene3D" id="3.40.30.10">
    <property type="entry name" value="Glutaredoxin"/>
    <property type="match status" value="1"/>
</dbReference>
<sequence>MNQPNVEQHAVVSRQEWLAARREHLIQEKALSRQREQLSAARRALPWLRVDKDYRFEGADGPRRLADLFGNHSQLIVYHFMFGDGWAEGCPHCSFLADHFDGANLHLAHHDVAFVAISHAPWARFQAFRRRMGWRFEWLSSAGSDFNHDFGVSFSPEERASGQIDYNYQRLAGGAEEMPGLSVFYRNSEGEIFHTYSTYARGLDILIGAHNFLDLTPKGRNEGPIMNWVRFHDRYTDSARHACCGSHGDK</sequence>
<dbReference type="OrthoDB" id="574359at2"/>
<reference evidence="1 2" key="1">
    <citation type="journal article" date="2015" name="PLoS ONE">
        <title>Rice-Infecting Pseudomonas Genomes Are Highly Accessorized and Harbor Multiple Putative Virulence Mechanisms to Cause Sheath Brown Rot.</title>
        <authorList>
            <person name="Quibod I.L."/>
            <person name="Grande G."/>
            <person name="Oreiro E.G."/>
            <person name="Borja F.N."/>
            <person name="Dossa G.S."/>
            <person name="Mauleon R."/>
            <person name="Cruz C.V."/>
            <person name="Oliva R."/>
        </authorList>
    </citation>
    <scope>NUCLEOTIDE SEQUENCE [LARGE SCALE GENOMIC DNA]</scope>
    <source>
        <strain evidence="1 2">IRRI 6609</strain>
    </source>
</reference>
<dbReference type="SUPFAM" id="SSF52833">
    <property type="entry name" value="Thioredoxin-like"/>
    <property type="match status" value="1"/>
</dbReference>
<keyword evidence="2" id="KW-1185">Reference proteome</keyword>
<dbReference type="EMBL" id="JSYZ01000011">
    <property type="protein sequence ID" value="KPA90179.1"/>
    <property type="molecule type" value="Genomic_DNA"/>
</dbReference>
<accession>A0A0N0E3K2</accession>
<proteinExistence type="predicted"/>
<name>A0A0N0E3K2_9PSED</name>
<dbReference type="STRING" id="50340.PF66_03312"/>
<organism evidence="1 2">
    <name type="scientific">Pseudomonas asplenii</name>
    <dbReference type="NCBI Taxonomy" id="53407"/>
    <lineage>
        <taxon>Bacteria</taxon>
        <taxon>Pseudomonadati</taxon>
        <taxon>Pseudomonadota</taxon>
        <taxon>Gammaproteobacteria</taxon>
        <taxon>Pseudomonadales</taxon>
        <taxon>Pseudomonadaceae</taxon>
        <taxon>Pseudomonas</taxon>
    </lineage>
</organism>
<dbReference type="RefSeq" id="WP_054058855.1">
    <property type="nucleotide sequence ID" value="NZ_JAQMZR010000008.1"/>
</dbReference>
<gene>
    <name evidence="1" type="ORF">PF66_03312</name>
</gene>